<dbReference type="InterPro" id="IPR032710">
    <property type="entry name" value="NTF2-like_dom_sf"/>
</dbReference>
<proteinExistence type="predicted"/>
<dbReference type="EMBL" id="CAEZTK010000008">
    <property type="protein sequence ID" value="CAB4561470.1"/>
    <property type="molecule type" value="Genomic_DNA"/>
</dbReference>
<dbReference type="Gene3D" id="3.10.450.50">
    <property type="match status" value="1"/>
</dbReference>
<accession>A0A6J6DBT5</accession>
<evidence type="ECO:0000313" key="1">
    <source>
        <dbReference type="EMBL" id="CAB4561470.1"/>
    </source>
</evidence>
<organism evidence="1">
    <name type="scientific">freshwater metagenome</name>
    <dbReference type="NCBI Taxonomy" id="449393"/>
    <lineage>
        <taxon>unclassified sequences</taxon>
        <taxon>metagenomes</taxon>
        <taxon>ecological metagenomes</taxon>
    </lineage>
</organism>
<name>A0A6J6DBT5_9ZZZZ</name>
<dbReference type="AlphaFoldDB" id="A0A6J6DBT5"/>
<protein>
    <submittedName>
        <fullName evidence="1">Unannotated protein</fullName>
    </submittedName>
</protein>
<gene>
    <name evidence="1" type="ORF">UFOPK1643_00206</name>
</gene>
<reference evidence="1" key="1">
    <citation type="submission" date="2020-05" db="EMBL/GenBank/DDBJ databases">
        <authorList>
            <person name="Chiriac C."/>
            <person name="Salcher M."/>
            <person name="Ghai R."/>
            <person name="Kavagutti S V."/>
        </authorList>
    </citation>
    <scope>NUCLEOTIDE SEQUENCE</scope>
</reference>
<dbReference type="SUPFAM" id="SSF54427">
    <property type="entry name" value="NTF2-like"/>
    <property type="match status" value="1"/>
</dbReference>
<sequence>MDAAALIDKFLQLGEDRKIQEMQAMMAPQSRIEFPGGKLFSTQTEMVANAKGRYTWIKKHRDRYFVGVNGDQTTVTSIGTLYGENLAGVPFDGIRYVDVFVIENGLIKEQMVWNDLCESGVLDVK</sequence>